<comment type="subcellular location">
    <subcellularLocation>
        <location evidence="1">Nucleus</location>
    </subcellularLocation>
</comment>
<dbReference type="GO" id="GO:0005634">
    <property type="term" value="C:nucleus"/>
    <property type="evidence" value="ECO:0007669"/>
    <property type="project" value="UniProtKB-SubCell"/>
</dbReference>
<keyword evidence="5" id="KW-0805">Transcription regulation</keyword>
<keyword evidence="4 9" id="KW-0862">Zinc</keyword>
<dbReference type="Gene3D" id="3.40.1800.20">
    <property type="match status" value="1"/>
</dbReference>
<proteinExistence type="predicted"/>
<feature type="domain" description="C2H2-type" evidence="10">
    <location>
        <begin position="228"/>
        <end position="255"/>
    </location>
</feature>
<dbReference type="Pfam" id="PF00096">
    <property type="entry name" value="zf-C2H2"/>
    <property type="match status" value="4"/>
</dbReference>
<dbReference type="InParanoid" id="A0A6J1X4G0"/>
<dbReference type="SMART" id="SM00355">
    <property type="entry name" value="ZnF_C2H2"/>
    <property type="match status" value="10"/>
</dbReference>
<evidence type="ECO:0000259" key="10">
    <source>
        <dbReference type="PROSITE" id="PS50157"/>
    </source>
</evidence>
<dbReference type="AlphaFoldDB" id="A0A6J1X4G0"/>
<evidence type="ECO:0000256" key="9">
    <source>
        <dbReference type="PROSITE-ProRule" id="PRU01263"/>
    </source>
</evidence>
<dbReference type="SMART" id="SM00868">
    <property type="entry name" value="zf-AD"/>
    <property type="match status" value="1"/>
</dbReference>
<reference evidence="13" key="1">
    <citation type="submission" date="2025-08" db="UniProtKB">
        <authorList>
            <consortium name="RefSeq"/>
        </authorList>
    </citation>
    <scope>IDENTIFICATION</scope>
    <source>
        <tissue evidence="13">Whole larvae</tissue>
    </source>
</reference>
<keyword evidence="2 9" id="KW-0479">Metal-binding</keyword>
<feature type="domain" description="C2H2-type" evidence="10">
    <location>
        <begin position="371"/>
        <end position="394"/>
    </location>
</feature>
<feature type="domain" description="C2H2-type" evidence="10">
    <location>
        <begin position="398"/>
        <end position="425"/>
    </location>
</feature>
<dbReference type="GeneID" id="113522656"/>
<keyword evidence="6" id="KW-0804">Transcription</keyword>
<feature type="domain" description="C2H2-type" evidence="10">
    <location>
        <begin position="341"/>
        <end position="369"/>
    </location>
</feature>
<protein>
    <submittedName>
        <fullName evidence="13">Transcriptional repressor CTCFL-like</fullName>
    </submittedName>
</protein>
<feature type="domain" description="ZAD" evidence="11">
    <location>
        <begin position="8"/>
        <end position="86"/>
    </location>
</feature>
<dbReference type="SUPFAM" id="SSF57667">
    <property type="entry name" value="beta-beta-alpha zinc fingers"/>
    <property type="match status" value="6"/>
</dbReference>
<keyword evidence="7" id="KW-0539">Nucleus</keyword>
<dbReference type="PROSITE" id="PS00028">
    <property type="entry name" value="ZINC_FINGER_C2H2_1"/>
    <property type="match status" value="7"/>
</dbReference>
<dbReference type="SUPFAM" id="SSF57716">
    <property type="entry name" value="Glucocorticoid receptor-like (DNA-binding domain)"/>
    <property type="match status" value="1"/>
</dbReference>
<keyword evidence="8" id="KW-0863">Zinc-finger</keyword>
<feature type="domain" description="C2H2-type" evidence="10">
    <location>
        <begin position="426"/>
        <end position="449"/>
    </location>
</feature>
<evidence type="ECO:0000313" key="13">
    <source>
        <dbReference type="RefSeq" id="XP_026764219.2"/>
    </source>
</evidence>
<feature type="binding site" evidence="9">
    <location>
        <position position="59"/>
    </location>
    <ligand>
        <name>Zn(2+)</name>
        <dbReference type="ChEBI" id="CHEBI:29105"/>
    </ligand>
</feature>
<feature type="domain" description="C2H2-type" evidence="10">
    <location>
        <begin position="286"/>
        <end position="313"/>
    </location>
</feature>
<dbReference type="Gene3D" id="3.30.160.60">
    <property type="entry name" value="Classic Zinc Finger"/>
    <property type="match status" value="5"/>
</dbReference>
<dbReference type="InterPro" id="IPR012934">
    <property type="entry name" value="Znf_AD"/>
</dbReference>
<dbReference type="Pfam" id="PF07776">
    <property type="entry name" value="zf-AD"/>
    <property type="match status" value="1"/>
</dbReference>
<organism evidence="12 13">
    <name type="scientific">Galleria mellonella</name>
    <name type="common">Greater wax moth</name>
    <dbReference type="NCBI Taxonomy" id="7137"/>
    <lineage>
        <taxon>Eukaryota</taxon>
        <taxon>Metazoa</taxon>
        <taxon>Ecdysozoa</taxon>
        <taxon>Arthropoda</taxon>
        <taxon>Hexapoda</taxon>
        <taxon>Insecta</taxon>
        <taxon>Pterygota</taxon>
        <taxon>Neoptera</taxon>
        <taxon>Endopterygota</taxon>
        <taxon>Lepidoptera</taxon>
        <taxon>Glossata</taxon>
        <taxon>Ditrysia</taxon>
        <taxon>Pyraloidea</taxon>
        <taxon>Pyralidae</taxon>
        <taxon>Galleriinae</taxon>
        <taxon>Galleria</taxon>
    </lineage>
</organism>
<evidence type="ECO:0000259" key="11">
    <source>
        <dbReference type="PROSITE" id="PS51915"/>
    </source>
</evidence>
<feature type="domain" description="C2H2-type" evidence="10">
    <location>
        <begin position="256"/>
        <end position="279"/>
    </location>
</feature>
<evidence type="ECO:0000256" key="5">
    <source>
        <dbReference type="ARBA" id="ARBA00023015"/>
    </source>
</evidence>
<dbReference type="PROSITE" id="PS50157">
    <property type="entry name" value="ZINC_FINGER_C2H2_2"/>
    <property type="match status" value="9"/>
</dbReference>
<keyword evidence="12" id="KW-1185">Reference proteome</keyword>
<evidence type="ECO:0000256" key="6">
    <source>
        <dbReference type="ARBA" id="ARBA00023163"/>
    </source>
</evidence>
<dbReference type="PANTHER" id="PTHR24399:SF23">
    <property type="entry name" value="C2H2-TYPE DOMAIN-CONTAINING PROTEIN"/>
    <property type="match status" value="1"/>
</dbReference>
<name>A0A6J1X4G0_GALME</name>
<keyword evidence="3" id="KW-0677">Repeat</keyword>
<sequence length="483" mass="56292">MANDNKTEICRVCLKTDLVKENKFLSLFEKLKDATISENINTIADVSITHGDRLPTKICPECLLELETALNFKHKCETSNNILRNTSFDKFTDFLLEEYNVNHVKKEESELVQKESDNDFYLNINDYLDTNTEDESIGDDLPDQCPVRKSRAIDLKVVCNECGDSFKSKCKLRVHWKKVHLPQILLCPVCKRTFKTYKAFNRHQKIRVKTCLSTDNMRVEGIGKSRIFHCKCCDYSSRRVKDMQSHIVTHNGERPFPCSLCDRTFTQQSSVQAHQESAHQIYFIETTCEICGKFIRGRNAVYKHMRRHKDEGYQCDICKKILKTKCTLRSHLVRHTGVKSYTCEKCASTFFTIAELGNHKRFTHNKDRFLYKCDICEYKSTRSEVLRRHKSKHTLVNVSCTLCGKFFADAQKLSLHQKRHYAERKYSCPHCNTKFLRKDYLQRHLRSKHMCALVSTKPQPFKEENLSSTVCEPIIEISTSSII</sequence>
<feature type="binding site" evidence="9">
    <location>
        <position position="62"/>
    </location>
    <ligand>
        <name>Zn(2+)</name>
        <dbReference type="ChEBI" id="CHEBI:29105"/>
    </ligand>
</feature>
<evidence type="ECO:0000256" key="4">
    <source>
        <dbReference type="ARBA" id="ARBA00022833"/>
    </source>
</evidence>
<evidence type="ECO:0000256" key="7">
    <source>
        <dbReference type="ARBA" id="ARBA00023242"/>
    </source>
</evidence>
<dbReference type="InterPro" id="IPR036236">
    <property type="entry name" value="Znf_C2H2_sf"/>
</dbReference>
<dbReference type="RefSeq" id="XP_026764219.2">
    <property type="nucleotide sequence ID" value="XM_026908418.3"/>
</dbReference>
<gene>
    <name evidence="13" type="primary">LOC113522656</name>
</gene>
<dbReference type="PROSITE" id="PS51915">
    <property type="entry name" value="ZAD"/>
    <property type="match status" value="1"/>
</dbReference>
<dbReference type="Pfam" id="PF13894">
    <property type="entry name" value="zf-C2H2_4"/>
    <property type="match status" value="1"/>
</dbReference>
<evidence type="ECO:0000256" key="1">
    <source>
        <dbReference type="ARBA" id="ARBA00004123"/>
    </source>
</evidence>
<accession>A0A6J1X4G0</accession>
<feature type="binding site" evidence="9">
    <location>
        <position position="13"/>
    </location>
    <ligand>
        <name>Zn(2+)</name>
        <dbReference type="ChEBI" id="CHEBI:29105"/>
    </ligand>
</feature>
<evidence type="ECO:0000256" key="8">
    <source>
        <dbReference type="PROSITE-ProRule" id="PRU00042"/>
    </source>
</evidence>
<evidence type="ECO:0000313" key="12">
    <source>
        <dbReference type="Proteomes" id="UP001652740"/>
    </source>
</evidence>
<evidence type="ECO:0000256" key="3">
    <source>
        <dbReference type="ARBA" id="ARBA00022737"/>
    </source>
</evidence>
<feature type="domain" description="C2H2-type" evidence="10">
    <location>
        <begin position="313"/>
        <end position="340"/>
    </location>
</feature>
<dbReference type="PANTHER" id="PTHR24399">
    <property type="entry name" value="ZINC FINGER AND BTB DOMAIN-CONTAINING"/>
    <property type="match status" value="1"/>
</dbReference>
<dbReference type="InterPro" id="IPR013087">
    <property type="entry name" value="Znf_C2H2_type"/>
</dbReference>
<feature type="domain" description="C2H2-type" evidence="10">
    <location>
        <begin position="157"/>
        <end position="180"/>
    </location>
</feature>
<dbReference type="KEGG" id="gmw:113522656"/>
<evidence type="ECO:0000256" key="2">
    <source>
        <dbReference type="ARBA" id="ARBA00022723"/>
    </source>
</evidence>
<dbReference type="GO" id="GO:0008270">
    <property type="term" value="F:zinc ion binding"/>
    <property type="evidence" value="ECO:0007669"/>
    <property type="project" value="UniProtKB-UniRule"/>
</dbReference>
<feature type="binding site" evidence="9">
    <location>
        <position position="10"/>
    </location>
    <ligand>
        <name>Zn(2+)</name>
        <dbReference type="ChEBI" id="CHEBI:29105"/>
    </ligand>
</feature>
<dbReference type="Proteomes" id="UP001652740">
    <property type="component" value="Unplaced"/>
</dbReference>
<dbReference type="FunCoup" id="A0A6J1X4G0">
    <property type="interactions" value="1963"/>
</dbReference>
<dbReference type="Pfam" id="PF12874">
    <property type="entry name" value="zf-met"/>
    <property type="match status" value="1"/>
</dbReference>